<evidence type="ECO:0000259" key="2">
    <source>
        <dbReference type="PROSITE" id="PS50086"/>
    </source>
</evidence>
<dbReference type="PANTHER" id="PTHR47219">
    <property type="entry name" value="RAB GTPASE-ACTIVATING PROTEIN 1-LIKE"/>
    <property type="match status" value="1"/>
</dbReference>
<organism evidence="3 4">
    <name type="scientific">Conidiobolus coronatus (strain ATCC 28846 / CBS 209.66 / NRRL 28638)</name>
    <name type="common">Delacroixia coronata</name>
    <dbReference type="NCBI Taxonomy" id="796925"/>
    <lineage>
        <taxon>Eukaryota</taxon>
        <taxon>Fungi</taxon>
        <taxon>Fungi incertae sedis</taxon>
        <taxon>Zoopagomycota</taxon>
        <taxon>Entomophthoromycotina</taxon>
        <taxon>Entomophthoromycetes</taxon>
        <taxon>Entomophthorales</taxon>
        <taxon>Ancylistaceae</taxon>
        <taxon>Conidiobolus</taxon>
    </lineage>
</organism>
<evidence type="ECO:0000313" key="4">
    <source>
        <dbReference type="Proteomes" id="UP000070444"/>
    </source>
</evidence>
<dbReference type="SUPFAM" id="SSF47923">
    <property type="entry name" value="Ypt/Rab-GAP domain of gyp1p"/>
    <property type="match status" value="2"/>
</dbReference>
<dbReference type="InterPro" id="IPR036028">
    <property type="entry name" value="SH3-like_dom_sf"/>
</dbReference>
<dbReference type="SUPFAM" id="SSF50044">
    <property type="entry name" value="SH3-domain"/>
    <property type="match status" value="1"/>
</dbReference>
<feature type="region of interest" description="Disordered" evidence="1">
    <location>
        <begin position="125"/>
        <end position="166"/>
    </location>
</feature>
<dbReference type="PROSITE" id="PS50086">
    <property type="entry name" value="TBC_RABGAP"/>
    <property type="match status" value="1"/>
</dbReference>
<dbReference type="SMART" id="SM00164">
    <property type="entry name" value="TBC"/>
    <property type="match status" value="1"/>
</dbReference>
<name>A0A137P2A9_CONC2</name>
<dbReference type="FunFam" id="1.10.8.270:FF:000016">
    <property type="entry name" value="TBC1 domain family member 2A"/>
    <property type="match status" value="1"/>
</dbReference>
<gene>
    <name evidence="3" type="ORF">CONCODRAFT_18495</name>
</gene>
<feature type="region of interest" description="Disordered" evidence="1">
    <location>
        <begin position="188"/>
        <end position="249"/>
    </location>
</feature>
<dbReference type="InterPro" id="IPR050302">
    <property type="entry name" value="Rab_GAP_TBC_domain"/>
</dbReference>
<protein>
    <submittedName>
        <fullName evidence="3">TBC-domain-containing protein</fullName>
    </submittedName>
</protein>
<evidence type="ECO:0000256" key="1">
    <source>
        <dbReference type="SAM" id="MobiDB-lite"/>
    </source>
</evidence>
<keyword evidence="4" id="KW-1185">Reference proteome</keyword>
<dbReference type="GO" id="GO:0031267">
    <property type="term" value="F:small GTPase binding"/>
    <property type="evidence" value="ECO:0007669"/>
    <property type="project" value="TreeGrafter"/>
</dbReference>
<dbReference type="AlphaFoldDB" id="A0A137P2A9"/>
<dbReference type="STRING" id="796925.A0A137P2A9"/>
<feature type="compositionally biased region" description="Gly residues" evidence="1">
    <location>
        <begin position="229"/>
        <end position="238"/>
    </location>
</feature>
<dbReference type="GO" id="GO:0005096">
    <property type="term" value="F:GTPase activator activity"/>
    <property type="evidence" value="ECO:0007669"/>
    <property type="project" value="TreeGrafter"/>
</dbReference>
<dbReference type="OrthoDB" id="159449at2759"/>
<feature type="domain" description="Rab-GAP TBC" evidence="2">
    <location>
        <begin position="385"/>
        <end position="571"/>
    </location>
</feature>
<dbReference type="Gene3D" id="1.10.8.270">
    <property type="entry name" value="putative rabgap domain of human tbc1 domain family member 14 like domains"/>
    <property type="match status" value="1"/>
</dbReference>
<dbReference type="Gene3D" id="2.30.30.40">
    <property type="entry name" value="SH3 Domains"/>
    <property type="match status" value="1"/>
</dbReference>
<dbReference type="Proteomes" id="UP000070444">
    <property type="component" value="Unassembled WGS sequence"/>
</dbReference>
<evidence type="ECO:0000313" key="3">
    <source>
        <dbReference type="EMBL" id="KXN69186.1"/>
    </source>
</evidence>
<dbReference type="Pfam" id="PF00566">
    <property type="entry name" value="RabGAP-TBC"/>
    <property type="match status" value="1"/>
</dbReference>
<dbReference type="InterPro" id="IPR035969">
    <property type="entry name" value="Rab-GAP_TBC_sf"/>
</dbReference>
<accession>A0A137P2A9</accession>
<dbReference type="EMBL" id="KQ964544">
    <property type="protein sequence ID" value="KXN69186.1"/>
    <property type="molecule type" value="Genomic_DNA"/>
</dbReference>
<dbReference type="FunFam" id="1.10.472.80:FF:000008">
    <property type="entry name" value="TBC1 domain family member 10A"/>
    <property type="match status" value="1"/>
</dbReference>
<dbReference type="PANTHER" id="PTHR47219:SF4">
    <property type="entry name" value="TBC1 DOMAIN FAMILY MEMBER 10A"/>
    <property type="match status" value="1"/>
</dbReference>
<reference evidence="3 4" key="1">
    <citation type="journal article" date="2015" name="Genome Biol. Evol.">
        <title>Phylogenomic analyses indicate that early fungi evolved digesting cell walls of algal ancestors of land plants.</title>
        <authorList>
            <person name="Chang Y."/>
            <person name="Wang S."/>
            <person name="Sekimoto S."/>
            <person name="Aerts A.L."/>
            <person name="Choi C."/>
            <person name="Clum A."/>
            <person name="LaButti K.M."/>
            <person name="Lindquist E.A."/>
            <person name="Yee Ngan C."/>
            <person name="Ohm R.A."/>
            <person name="Salamov A.A."/>
            <person name="Grigoriev I.V."/>
            <person name="Spatafora J.W."/>
            <person name="Berbee M.L."/>
        </authorList>
    </citation>
    <scope>NUCLEOTIDE SEQUENCE [LARGE SCALE GENOMIC DNA]</scope>
    <source>
        <strain evidence="3 4">NRRL 28638</strain>
    </source>
</reference>
<proteinExistence type="predicted"/>
<dbReference type="Gene3D" id="1.10.10.750">
    <property type="entry name" value="Ypt/Rab-GAP domain of gyp1p, domain 1"/>
    <property type="match status" value="1"/>
</dbReference>
<sequence>MEYQNLARFSKEGGIGVCIYKESIKSSHQRTGSLNCKKGDIITIIKPVGDGEYLGTFQNQVGHFLMDEVDVIYMNLSAASPQANPDKYTTFNSILASTIRPITLPNDVNQFESMDNNGNPIITTESYHSQNSEPIPKIDRTKLSSNNNNSPKLGGSLEVRQPMKTNRKSLPTFSKLFESEDKEIYIPSRPKFRIDTDSNGSTSRGSSEKDGVAPSQGYNNTSRDVNRNGAGGGTGIYGNGTDSSQSPSFKFSISQMKKAASSTLLGTKIDPSLLLLRSKKSSNSTNGTNSSSNFSTASLNSYSSLKSSYLKANQNPSLCVDEFGFIQGNSDVEDDDKDHWNESTLSPKNIDLNSVKEGKWLTILETWTPHQARKSYRVKKLLEAGAPEQMRGQIWMFLANTRMYYKKGKFEELLSMEDVPIFEIIERDINRTYPKHVMFSDIDGDGQKDLNRILKAYAQYNPEVGYCQGMGMLVGLMLMQGLNAEETFWLLVATIDQYLQGYYSPSLTQVKIHCEVFDLLLAEEDSKLAKHLKKNDVSPLIYITQWFLTVFTMTLPWPSVLRVWDLFYFKGIKIMFRFGLTIMACLKDEILTQCPSNMEIIPMLLHPPHSKLSPDSLMHKYKKVLLKTQHIQKLCIKVKDNIK</sequence>
<dbReference type="Gene3D" id="1.10.472.80">
    <property type="entry name" value="Ypt/Rab-GAP domain of gyp1p, domain 3"/>
    <property type="match status" value="1"/>
</dbReference>
<feature type="compositionally biased region" description="Low complexity" evidence="1">
    <location>
        <begin position="239"/>
        <end position="249"/>
    </location>
</feature>
<dbReference type="InterPro" id="IPR000195">
    <property type="entry name" value="Rab-GAP-TBC_dom"/>
</dbReference>